<evidence type="ECO:0000259" key="8">
    <source>
        <dbReference type="PROSITE" id="PS50928"/>
    </source>
</evidence>
<keyword evidence="2 7" id="KW-0813">Transport</keyword>
<comment type="subcellular location">
    <subcellularLocation>
        <location evidence="1 7">Cell membrane</location>
        <topology evidence="1 7">Multi-pass membrane protein</topology>
    </subcellularLocation>
</comment>
<keyword evidence="4 7" id="KW-0812">Transmembrane</keyword>
<feature type="transmembrane region" description="Helical" evidence="7">
    <location>
        <begin position="265"/>
        <end position="284"/>
    </location>
</feature>
<comment type="similarity">
    <text evidence="7">Belongs to the binding-protein-dependent transport system permease family.</text>
</comment>
<keyword evidence="10" id="KW-1185">Reference proteome</keyword>
<dbReference type="GO" id="GO:0055085">
    <property type="term" value="P:transmembrane transport"/>
    <property type="evidence" value="ECO:0007669"/>
    <property type="project" value="InterPro"/>
</dbReference>
<protein>
    <submittedName>
        <fullName evidence="9">Sugar ABC transporter permease</fullName>
    </submittedName>
</protein>
<evidence type="ECO:0000256" key="3">
    <source>
        <dbReference type="ARBA" id="ARBA00022475"/>
    </source>
</evidence>
<reference evidence="9" key="1">
    <citation type="submission" date="2020-09" db="EMBL/GenBank/DDBJ databases">
        <title>A novel bacterium of genus Bacillus, isolated from South China Sea.</title>
        <authorList>
            <person name="Huang H."/>
            <person name="Mo K."/>
            <person name="Hu Y."/>
        </authorList>
    </citation>
    <scope>NUCLEOTIDE SEQUENCE</scope>
    <source>
        <strain evidence="9">IB182487</strain>
    </source>
</reference>
<dbReference type="PANTHER" id="PTHR30193">
    <property type="entry name" value="ABC TRANSPORTER PERMEASE PROTEIN"/>
    <property type="match status" value="1"/>
</dbReference>
<evidence type="ECO:0000256" key="4">
    <source>
        <dbReference type="ARBA" id="ARBA00022692"/>
    </source>
</evidence>
<dbReference type="InterPro" id="IPR051393">
    <property type="entry name" value="ABC_transporter_permease"/>
</dbReference>
<feature type="transmembrane region" description="Helical" evidence="7">
    <location>
        <begin position="155"/>
        <end position="179"/>
    </location>
</feature>
<evidence type="ECO:0000256" key="7">
    <source>
        <dbReference type="RuleBase" id="RU363032"/>
    </source>
</evidence>
<comment type="caution">
    <text evidence="9">The sequence shown here is derived from an EMBL/GenBank/DDBJ whole genome shotgun (WGS) entry which is preliminary data.</text>
</comment>
<dbReference type="RefSeq" id="WP_191162921.1">
    <property type="nucleotide sequence ID" value="NZ_JACXAI010000070.1"/>
</dbReference>
<dbReference type="Proteomes" id="UP000626844">
    <property type="component" value="Unassembled WGS sequence"/>
</dbReference>
<evidence type="ECO:0000256" key="1">
    <source>
        <dbReference type="ARBA" id="ARBA00004651"/>
    </source>
</evidence>
<accession>A0A926NG01</accession>
<keyword evidence="6 7" id="KW-0472">Membrane</keyword>
<name>A0A926NG01_9BACI</name>
<dbReference type="PANTHER" id="PTHR30193:SF37">
    <property type="entry name" value="INNER MEMBRANE ABC TRANSPORTER PERMEASE PROTEIN YCJO"/>
    <property type="match status" value="1"/>
</dbReference>
<dbReference type="Pfam" id="PF00528">
    <property type="entry name" value="BPD_transp_1"/>
    <property type="match status" value="1"/>
</dbReference>
<dbReference type="Gene3D" id="1.10.3720.10">
    <property type="entry name" value="MetI-like"/>
    <property type="match status" value="1"/>
</dbReference>
<feature type="transmembrane region" description="Helical" evidence="7">
    <location>
        <begin position="76"/>
        <end position="96"/>
    </location>
</feature>
<dbReference type="AlphaFoldDB" id="A0A926NG01"/>
<evidence type="ECO:0000256" key="2">
    <source>
        <dbReference type="ARBA" id="ARBA00022448"/>
    </source>
</evidence>
<feature type="transmembrane region" description="Helical" evidence="7">
    <location>
        <begin position="108"/>
        <end position="135"/>
    </location>
</feature>
<evidence type="ECO:0000256" key="5">
    <source>
        <dbReference type="ARBA" id="ARBA00022989"/>
    </source>
</evidence>
<dbReference type="InterPro" id="IPR000515">
    <property type="entry name" value="MetI-like"/>
</dbReference>
<evidence type="ECO:0000313" key="9">
    <source>
        <dbReference type="EMBL" id="MBD1383602.1"/>
    </source>
</evidence>
<proteinExistence type="inferred from homology"/>
<feature type="transmembrane region" description="Helical" evidence="7">
    <location>
        <begin position="200"/>
        <end position="224"/>
    </location>
</feature>
<dbReference type="InterPro" id="IPR035906">
    <property type="entry name" value="MetI-like_sf"/>
</dbReference>
<gene>
    <name evidence="9" type="ORF">IC621_26010</name>
</gene>
<evidence type="ECO:0000313" key="10">
    <source>
        <dbReference type="Proteomes" id="UP000626844"/>
    </source>
</evidence>
<feature type="transmembrane region" description="Helical" evidence="7">
    <location>
        <begin position="12"/>
        <end position="37"/>
    </location>
</feature>
<dbReference type="CDD" id="cd06261">
    <property type="entry name" value="TM_PBP2"/>
    <property type="match status" value="1"/>
</dbReference>
<feature type="domain" description="ABC transmembrane type-1" evidence="8">
    <location>
        <begin position="70"/>
        <end position="281"/>
    </location>
</feature>
<evidence type="ECO:0000256" key="6">
    <source>
        <dbReference type="ARBA" id="ARBA00023136"/>
    </source>
</evidence>
<dbReference type="EMBL" id="JACXAI010000070">
    <property type="protein sequence ID" value="MBD1383602.1"/>
    <property type="molecule type" value="Genomic_DNA"/>
</dbReference>
<keyword evidence="5 7" id="KW-1133">Transmembrane helix</keyword>
<dbReference type="SUPFAM" id="SSF161098">
    <property type="entry name" value="MetI-like"/>
    <property type="match status" value="1"/>
</dbReference>
<keyword evidence="3" id="KW-1003">Cell membrane</keyword>
<dbReference type="PROSITE" id="PS50928">
    <property type="entry name" value="ABC_TM1"/>
    <property type="match status" value="1"/>
</dbReference>
<sequence>MSNSKSSKWIQQAYFLGPVVVVYIFVICIPFFLGLYYSFTDWNGISTKVNLVGLKNYLIVFSDPNFGKAFLFTAKFTFTAVILCNVVGFFLAYLLTMPLKSRGWLRTTFFMPNVIGGVLLGFVWQFIFLQSFPAIGTLTDIGFFNMPWLGTEATAFWALIIVGIWQTSGYLMIIYIAGISSISSELIEAAKIDGAKGWQVLRHIILPLTMPAFTICIFVSTLWATKSFDLNFALTQGGPFGSTTPVAMDIYFEAFMNNRYEIGTAKAFVFFLIVATLSIIQVSITKKKEVEM</sequence>
<organism evidence="9 10">
    <name type="scientific">Metabacillus arenae</name>
    <dbReference type="NCBI Taxonomy" id="2771434"/>
    <lineage>
        <taxon>Bacteria</taxon>
        <taxon>Bacillati</taxon>
        <taxon>Bacillota</taxon>
        <taxon>Bacilli</taxon>
        <taxon>Bacillales</taxon>
        <taxon>Bacillaceae</taxon>
        <taxon>Metabacillus</taxon>
    </lineage>
</organism>
<dbReference type="GO" id="GO:0005886">
    <property type="term" value="C:plasma membrane"/>
    <property type="evidence" value="ECO:0007669"/>
    <property type="project" value="UniProtKB-SubCell"/>
</dbReference>